<dbReference type="Pfam" id="PF21599">
    <property type="entry name" value="ZSWIM3_N"/>
    <property type="match status" value="1"/>
</dbReference>
<keyword evidence="4" id="KW-1185">Reference proteome</keyword>
<protein>
    <recommendedName>
        <fullName evidence="2">ZSWIM3 N-terminal domain-containing protein</fullName>
    </recommendedName>
</protein>
<name>A0A9N9MI74_9CUCU</name>
<dbReference type="Proteomes" id="UP001152799">
    <property type="component" value="Chromosome 1"/>
</dbReference>
<evidence type="ECO:0000313" key="3">
    <source>
        <dbReference type="EMBL" id="CAG9760790.1"/>
    </source>
</evidence>
<organism evidence="3 4">
    <name type="scientific">Ceutorhynchus assimilis</name>
    <name type="common">cabbage seed weevil</name>
    <dbReference type="NCBI Taxonomy" id="467358"/>
    <lineage>
        <taxon>Eukaryota</taxon>
        <taxon>Metazoa</taxon>
        <taxon>Ecdysozoa</taxon>
        <taxon>Arthropoda</taxon>
        <taxon>Hexapoda</taxon>
        <taxon>Insecta</taxon>
        <taxon>Pterygota</taxon>
        <taxon>Neoptera</taxon>
        <taxon>Endopterygota</taxon>
        <taxon>Coleoptera</taxon>
        <taxon>Polyphaga</taxon>
        <taxon>Cucujiformia</taxon>
        <taxon>Curculionidae</taxon>
        <taxon>Ceutorhynchinae</taxon>
        <taxon>Ceutorhynchus</taxon>
    </lineage>
</organism>
<proteinExistence type="predicted"/>
<dbReference type="OrthoDB" id="124789at2759"/>
<feature type="region of interest" description="Disordered" evidence="1">
    <location>
        <begin position="1"/>
        <end position="36"/>
    </location>
</feature>
<feature type="domain" description="ZSWIM3 N-terminal" evidence="2">
    <location>
        <begin position="49"/>
        <end position="159"/>
    </location>
</feature>
<dbReference type="EMBL" id="OU892277">
    <property type="protein sequence ID" value="CAG9760790.1"/>
    <property type="molecule type" value="Genomic_DNA"/>
</dbReference>
<accession>A0A9N9MI74</accession>
<dbReference type="AlphaFoldDB" id="A0A9N9MI74"/>
<feature type="compositionally biased region" description="Acidic residues" evidence="1">
    <location>
        <begin position="10"/>
        <end position="20"/>
    </location>
</feature>
<reference evidence="3" key="1">
    <citation type="submission" date="2022-01" db="EMBL/GenBank/DDBJ databases">
        <authorList>
            <person name="King R."/>
        </authorList>
    </citation>
    <scope>NUCLEOTIDE SEQUENCE</scope>
</reference>
<dbReference type="PANTHER" id="PTHR47086">
    <property type="entry name" value="BTB DOMAIN-CONTAINING PROTEIN"/>
    <property type="match status" value="1"/>
</dbReference>
<evidence type="ECO:0000256" key="1">
    <source>
        <dbReference type="SAM" id="MobiDB-lite"/>
    </source>
</evidence>
<evidence type="ECO:0000313" key="4">
    <source>
        <dbReference type="Proteomes" id="UP001152799"/>
    </source>
</evidence>
<sequence>MSCAEIEIKSEDEDLVESEEEPQKWNLDSDSESEHDKGETVLVDLGFSVGDRFATFEEFKSKFAEVCKANYVRFYRRDSRSIQGAKHRIKRSLKPELKYYYSKYTCFFSSNNKPKGTGKRNRLSLSRNIPATCPALIFVNTTDDGQFLQVSNVENFHNHPVSEEEYQQLLPKKPKNLL</sequence>
<dbReference type="PANTHER" id="PTHR47086:SF4">
    <property type="entry name" value="BTB DOMAIN-CONTAINING PROTEIN"/>
    <property type="match status" value="1"/>
</dbReference>
<dbReference type="InterPro" id="IPR048325">
    <property type="entry name" value="ZSWIM3_N"/>
</dbReference>
<gene>
    <name evidence="3" type="ORF">CEUTPL_LOCUS1511</name>
</gene>
<dbReference type="InterPro" id="IPR040854">
    <property type="entry name" value="ZSWIM9"/>
</dbReference>
<evidence type="ECO:0000259" key="2">
    <source>
        <dbReference type="Pfam" id="PF21599"/>
    </source>
</evidence>